<evidence type="ECO:0000313" key="1">
    <source>
        <dbReference type="EMBL" id="GHO91478.1"/>
    </source>
</evidence>
<comment type="caution">
    <text evidence="1">The sequence shown here is derived from an EMBL/GenBank/DDBJ whole genome shotgun (WGS) entry which is preliminary data.</text>
</comment>
<organism evidence="1 2">
    <name type="scientific">Reticulibacter mediterranei</name>
    <dbReference type="NCBI Taxonomy" id="2778369"/>
    <lineage>
        <taxon>Bacteria</taxon>
        <taxon>Bacillati</taxon>
        <taxon>Chloroflexota</taxon>
        <taxon>Ktedonobacteria</taxon>
        <taxon>Ktedonobacterales</taxon>
        <taxon>Reticulibacteraceae</taxon>
        <taxon>Reticulibacter</taxon>
    </lineage>
</organism>
<dbReference type="RefSeq" id="WP_220202373.1">
    <property type="nucleotide sequence ID" value="NZ_BNJK01000001.1"/>
</dbReference>
<keyword evidence="2" id="KW-1185">Reference proteome</keyword>
<evidence type="ECO:0000313" key="2">
    <source>
        <dbReference type="Proteomes" id="UP000597444"/>
    </source>
</evidence>
<proteinExistence type="predicted"/>
<dbReference type="AlphaFoldDB" id="A0A8J3N0H1"/>
<sequence length="121" mass="13534">MLKNEAVEDDQSLVALSTGQRRGIEIANALPVRLQTLDIARHVAIAPDGKRYVVATFDDIRMDRDYITAVYPQQNGYLTLLRLVIYEFSSETPEEAAQKHIACTQAIQRGKLQAFAQSQQG</sequence>
<dbReference type="EMBL" id="BNJK01000001">
    <property type="protein sequence ID" value="GHO91478.1"/>
    <property type="molecule type" value="Genomic_DNA"/>
</dbReference>
<dbReference type="Proteomes" id="UP000597444">
    <property type="component" value="Unassembled WGS sequence"/>
</dbReference>
<reference evidence="1" key="1">
    <citation type="submission" date="2020-10" db="EMBL/GenBank/DDBJ databases">
        <title>Taxonomic study of unclassified bacteria belonging to the class Ktedonobacteria.</title>
        <authorList>
            <person name="Yabe S."/>
            <person name="Wang C.M."/>
            <person name="Zheng Y."/>
            <person name="Sakai Y."/>
            <person name="Cavaletti L."/>
            <person name="Monciardini P."/>
            <person name="Donadio S."/>
        </authorList>
    </citation>
    <scope>NUCLEOTIDE SEQUENCE</scope>
    <source>
        <strain evidence="1">ID150040</strain>
    </source>
</reference>
<gene>
    <name evidence="1" type="ORF">KSF_015260</name>
</gene>
<name>A0A8J3N0H1_9CHLR</name>
<accession>A0A8J3N0H1</accession>
<protein>
    <submittedName>
        <fullName evidence="1">Uncharacterized protein</fullName>
    </submittedName>
</protein>